<keyword evidence="1" id="KW-0805">Transcription regulation</keyword>
<dbReference type="PANTHER" id="PTHR47893:SF1">
    <property type="entry name" value="REGULATORY PROTEIN PCHR"/>
    <property type="match status" value="1"/>
</dbReference>
<dbReference type="EMBL" id="FQTW01000004">
    <property type="protein sequence ID" value="SHE69408.1"/>
    <property type="molecule type" value="Genomic_DNA"/>
</dbReference>
<dbReference type="STRING" id="1155689.SAMN05444278_104102"/>
<organism evidence="5 6">
    <name type="scientific">Psychroflexus salarius</name>
    <dbReference type="NCBI Taxonomy" id="1155689"/>
    <lineage>
        <taxon>Bacteria</taxon>
        <taxon>Pseudomonadati</taxon>
        <taxon>Bacteroidota</taxon>
        <taxon>Flavobacteriia</taxon>
        <taxon>Flavobacteriales</taxon>
        <taxon>Flavobacteriaceae</taxon>
        <taxon>Psychroflexus</taxon>
    </lineage>
</organism>
<dbReference type="InterPro" id="IPR018060">
    <property type="entry name" value="HTH_AraC"/>
</dbReference>
<dbReference type="PRINTS" id="PR00032">
    <property type="entry name" value="HTHARAC"/>
</dbReference>
<proteinExistence type="predicted"/>
<gene>
    <name evidence="5" type="ORF">SAMN05444278_104102</name>
</gene>
<dbReference type="GO" id="GO:0043565">
    <property type="term" value="F:sequence-specific DNA binding"/>
    <property type="evidence" value="ECO:0007669"/>
    <property type="project" value="InterPro"/>
</dbReference>
<evidence type="ECO:0000259" key="4">
    <source>
        <dbReference type="PROSITE" id="PS01124"/>
    </source>
</evidence>
<dbReference type="PANTHER" id="PTHR47893">
    <property type="entry name" value="REGULATORY PROTEIN PCHR"/>
    <property type="match status" value="1"/>
</dbReference>
<feature type="domain" description="HTH araC/xylS-type" evidence="4">
    <location>
        <begin position="196"/>
        <end position="294"/>
    </location>
</feature>
<keyword evidence="6" id="KW-1185">Reference proteome</keyword>
<evidence type="ECO:0000256" key="2">
    <source>
        <dbReference type="ARBA" id="ARBA00023125"/>
    </source>
</evidence>
<dbReference type="Pfam" id="PF12833">
    <property type="entry name" value="HTH_18"/>
    <property type="match status" value="1"/>
</dbReference>
<dbReference type="InterPro" id="IPR009057">
    <property type="entry name" value="Homeodomain-like_sf"/>
</dbReference>
<dbReference type="InterPro" id="IPR020449">
    <property type="entry name" value="Tscrpt_reg_AraC-type_HTH"/>
</dbReference>
<evidence type="ECO:0000313" key="5">
    <source>
        <dbReference type="EMBL" id="SHE69408.1"/>
    </source>
</evidence>
<accession>A0A1M4VKH5</accession>
<name>A0A1M4VKH5_9FLAO</name>
<dbReference type="Gene3D" id="1.10.10.60">
    <property type="entry name" value="Homeodomain-like"/>
    <property type="match status" value="1"/>
</dbReference>
<keyword evidence="2" id="KW-0238">DNA-binding</keyword>
<dbReference type="InterPro" id="IPR053142">
    <property type="entry name" value="PchR_regulatory_protein"/>
</dbReference>
<keyword evidence="3" id="KW-0804">Transcription</keyword>
<sequence length="296" mass="33933">MMELEKNIAEGSSHFIELESGLLLIGIQHDLNENICVKHDIGSDFIQFHFCVKGNLKFNFNEGRYALNIKEDQSLLLYNPQRKLPINLESEGQTWSVSILISIKKLHTLFSAEANYIDFLTDDNKDKKYYNERQITPAMAVVLTQVLNFNLHPSIKTIYLKGKIYELIGLYFNRPEEADIEQCPFLDDEDNVKKIKLAKEVVIQRMAEPPSLNALADEVGLSLKKLKEGFKEIYGDTVFSFLFDYKMDYARKLLEKGQHNVNEAGLAVGYSTASHFIAAFKKKFGTTPKKYIQSEK</sequence>
<dbReference type="AlphaFoldDB" id="A0A1M4VKH5"/>
<evidence type="ECO:0000313" key="6">
    <source>
        <dbReference type="Proteomes" id="UP000184462"/>
    </source>
</evidence>
<dbReference type="PROSITE" id="PS01124">
    <property type="entry name" value="HTH_ARAC_FAMILY_2"/>
    <property type="match status" value="1"/>
</dbReference>
<evidence type="ECO:0000256" key="1">
    <source>
        <dbReference type="ARBA" id="ARBA00023015"/>
    </source>
</evidence>
<dbReference type="PROSITE" id="PS00041">
    <property type="entry name" value="HTH_ARAC_FAMILY_1"/>
    <property type="match status" value="1"/>
</dbReference>
<dbReference type="InterPro" id="IPR018062">
    <property type="entry name" value="HTH_AraC-typ_CS"/>
</dbReference>
<evidence type="ECO:0000256" key="3">
    <source>
        <dbReference type="ARBA" id="ARBA00023163"/>
    </source>
</evidence>
<reference evidence="5 6" key="1">
    <citation type="submission" date="2016-11" db="EMBL/GenBank/DDBJ databases">
        <authorList>
            <person name="Jaros S."/>
            <person name="Januszkiewicz K."/>
            <person name="Wedrychowicz H."/>
        </authorList>
    </citation>
    <scope>NUCLEOTIDE SEQUENCE [LARGE SCALE GENOMIC DNA]</scope>
    <source>
        <strain evidence="5 6">DSM 25661</strain>
    </source>
</reference>
<protein>
    <submittedName>
        <fullName evidence="5">Transcriptional regulator, AraC family</fullName>
    </submittedName>
</protein>
<dbReference type="Proteomes" id="UP000184462">
    <property type="component" value="Unassembled WGS sequence"/>
</dbReference>
<dbReference type="GO" id="GO:0003700">
    <property type="term" value="F:DNA-binding transcription factor activity"/>
    <property type="evidence" value="ECO:0007669"/>
    <property type="project" value="InterPro"/>
</dbReference>
<dbReference type="SMART" id="SM00342">
    <property type="entry name" value="HTH_ARAC"/>
    <property type="match status" value="1"/>
</dbReference>
<dbReference type="SUPFAM" id="SSF46689">
    <property type="entry name" value="Homeodomain-like"/>
    <property type="match status" value="1"/>
</dbReference>